<dbReference type="SUPFAM" id="SSF56935">
    <property type="entry name" value="Porins"/>
    <property type="match status" value="1"/>
</dbReference>
<dbReference type="Gene3D" id="2.60.40.1120">
    <property type="entry name" value="Carboxypeptidase-like, regulatory domain"/>
    <property type="match status" value="1"/>
</dbReference>
<keyword evidence="10" id="KW-0675">Receptor</keyword>
<dbReference type="Pfam" id="PF13620">
    <property type="entry name" value="CarboxypepD_reg"/>
    <property type="match status" value="1"/>
</dbReference>
<dbReference type="PANTHER" id="PTHR40980:SF4">
    <property type="entry name" value="TONB-DEPENDENT RECEPTOR-LIKE BETA-BARREL DOMAIN-CONTAINING PROTEIN"/>
    <property type="match status" value="1"/>
</dbReference>
<evidence type="ECO:0000256" key="4">
    <source>
        <dbReference type="ARBA" id="ARBA00022692"/>
    </source>
</evidence>
<dbReference type="InterPro" id="IPR039426">
    <property type="entry name" value="TonB-dep_rcpt-like"/>
</dbReference>
<evidence type="ECO:0000256" key="2">
    <source>
        <dbReference type="ARBA" id="ARBA00022448"/>
    </source>
</evidence>
<keyword evidence="8" id="KW-0732">Signal</keyword>
<comment type="similarity">
    <text evidence="7">Belongs to the TonB-dependent receptor family.</text>
</comment>
<dbReference type="PROSITE" id="PS52016">
    <property type="entry name" value="TONB_DEPENDENT_REC_3"/>
    <property type="match status" value="1"/>
</dbReference>
<evidence type="ECO:0000313" key="10">
    <source>
        <dbReference type="EMBL" id="MCG2615003.1"/>
    </source>
</evidence>
<dbReference type="InterPro" id="IPR041700">
    <property type="entry name" value="OMP_b-brl_3"/>
</dbReference>
<sequence length="811" mass="91121">MKFSSNQLRWTICVLSILLNAFNSDAQYRKKITGLLIDSSNSKPVPWATVGLYKASNTQKPLQNLFSNSKGKFEFTDVDTGQYKVIVTYSGYREMEADLKVDSLQTNIEMEPVVLIPESKQMTGVVVSGSIRKPLLEQEDEKMIFNSETDPSLEGLTAVDVLRKTPFVSVDGDGNIQLNGQTNFRVLLNGKETAMFARNLKEALKSFPAGLIKKVEVSTNPSSKYDGEGVGGVINIITQKKVMGYNGSAGVSYNTTNTYNASGSFNVKYGKMGLSGYYGMGGGRPPEYNSHSEVESLKPVAFHKRISDSRGQSEYNHRYGNLEFAWDIDSLNTLSINAGLNGGGGNGENNTRYLTSLPANGGVQESFLNTASDYNYPGYNLGLDYVRKLRGVAGRELSFKAYYDDSKDDSYSTSEQLNPGADRFVLNDNSAPNRQGTMQLDYTHPFKNGNKLETGVKSIFRKAYSDYTSMIRYDKSQEYIEDETNSNNFNYRQDVYSAFATYSFKWKTISFKMGGRFEQTHIDGDFVKTGTRVQQDYGTFLPNVFLSRKFNKIHNITLSYTKRLRRPYIWDLNPFVSNTDSFNISYGNPNLGPDIIHAIESGYSVFKGNTNINVRLSQSLSNRQITRYTVFDDATGVAATITENAGIARVTGLNINISTKFTKKLSFSTGTGVRYTTLKNRHRPDQRNSGFGGYAHANTSYQFNKKWTAFISGYFYQSDPQLQGQGGRNFSYNIGTNYKLFNQKLTVGISTVNLFRKYQDWRSFFQDENFIRSGFSRSVVRNISFSLRWNFGKLTENVSRKRGVANDDIAK</sequence>
<dbReference type="Pfam" id="PF14905">
    <property type="entry name" value="OMP_b-brl_3"/>
    <property type="match status" value="1"/>
</dbReference>
<comment type="caution">
    <text evidence="10">The sequence shown here is derived from an EMBL/GenBank/DDBJ whole genome shotgun (WGS) entry which is preliminary data.</text>
</comment>
<evidence type="ECO:0000256" key="6">
    <source>
        <dbReference type="ARBA" id="ARBA00023237"/>
    </source>
</evidence>
<dbReference type="EMBL" id="JAKLTR010000006">
    <property type="protein sequence ID" value="MCG2615003.1"/>
    <property type="molecule type" value="Genomic_DNA"/>
</dbReference>
<organism evidence="10 11">
    <name type="scientific">Terrimonas ginsenosidimutans</name>
    <dbReference type="NCBI Taxonomy" id="2908004"/>
    <lineage>
        <taxon>Bacteria</taxon>
        <taxon>Pseudomonadati</taxon>
        <taxon>Bacteroidota</taxon>
        <taxon>Chitinophagia</taxon>
        <taxon>Chitinophagales</taxon>
        <taxon>Chitinophagaceae</taxon>
        <taxon>Terrimonas</taxon>
    </lineage>
</organism>
<evidence type="ECO:0000259" key="9">
    <source>
        <dbReference type="Pfam" id="PF14905"/>
    </source>
</evidence>
<keyword evidence="6 7" id="KW-0998">Cell outer membrane</keyword>
<dbReference type="Gene3D" id="2.40.170.20">
    <property type="entry name" value="TonB-dependent receptor, beta-barrel domain"/>
    <property type="match status" value="1"/>
</dbReference>
<keyword evidence="3 7" id="KW-1134">Transmembrane beta strand</keyword>
<protein>
    <submittedName>
        <fullName evidence="10">TonB-dependent receptor</fullName>
    </submittedName>
</protein>
<evidence type="ECO:0000256" key="5">
    <source>
        <dbReference type="ARBA" id="ARBA00023136"/>
    </source>
</evidence>
<dbReference type="InterPro" id="IPR036942">
    <property type="entry name" value="Beta-barrel_TonB_sf"/>
</dbReference>
<reference evidence="10" key="1">
    <citation type="submission" date="2022-01" db="EMBL/GenBank/DDBJ databases">
        <authorList>
            <person name="Jo J.-H."/>
            <person name="Im W.-T."/>
        </authorList>
    </citation>
    <scope>NUCLEOTIDE SEQUENCE</scope>
    <source>
        <strain evidence="10">NA20</strain>
    </source>
</reference>
<dbReference type="InterPro" id="IPR037066">
    <property type="entry name" value="Plug_dom_sf"/>
</dbReference>
<accession>A0ABS9KRQ2</accession>
<proteinExistence type="inferred from homology"/>
<keyword evidence="11" id="KW-1185">Reference proteome</keyword>
<keyword evidence="5 7" id="KW-0472">Membrane</keyword>
<dbReference type="SUPFAM" id="SSF49478">
    <property type="entry name" value="Cna protein B-type domain"/>
    <property type="match status" value="1"/>
</dbReference>
<evidence type="ECO:0000256" key="8">
    <source>
        <dbReference type="SAM" id="SignalP"/>
    </source>
</evidence>
<dbReference type="PANTHER" id="PTHR40980">
    <property type="entry name" value="PLUG DOMAIN-CONTAINING PROTEIN"/>
    <property type="match status" value="1"/>
</dbReference>
<comment type="subcellular location">
    <subcellularLocation>
        <location evidence="1 7">Cell outer membrane</location>
        <topology evidence="1 7">Multi-pass membrane protein</topology>
    </subcellularLocation>
</comment>
<evidence type="ECO:0000313" key="11">
    <source>
        <dbReference type="Proteomes" id="UP001165367"/>
    </source>
</evidence>
<dbReference type="RefSeq" id="WP_237871942.1">
    <property type="nucleotide sequence ID" value="NZ_JAKLTR010000006.1"/>
</dbReference>
<evidence type="ECO:0000256" key="7">
    <source>
        <dbReference type="PROSITE-ProRule" id="PRU01360"/>
    </source>
</evidence>
<feature type="signal peptide" evidence="8">
    <location>
        <begin position="1"/>
        <end position="26"/>
    </location>
</feature>
<keyword evidence="2 7" id="KW-0813">Transport</keyword>
<gene>
    <name evidence="10" type="ORF">LZZ85_11960</name>
</gene>
<feature type="chain" id="PRO_5045207722" evidence="8">
    <location>
        <begin position="27"/>
        <end position="811"/>
    </location>
</feature>
<name>A0ABS9KRQ2_9BACT</name>
<keyword evidence="4 7" id="KW-0812">Transmembrane</keyword>
<feature type="domain" description="Outer membrane protein beta-barrel" evidence="9">
    <location>
        <begin position="394"/>
        <end position="789"/>
    </location>
</feature>
<dbReference type="Proteomes" id="UP001165367">
    <property type="component" value="Unassembled WGS sequence"/>
</dbReference>
<evidence type="ECO:0000256" key="3">
    <source>
        <dbReference type="ARBA" id="ARBA00022452"/>
    </source>
</evidence>
<dbReference type="Gene3D" id="2.170.130.10">
    <property type="entry name" value="TonB-dependent receptor, plug domain"/>
    <property type="match status" value="1"/>
</dbReference>
<evidence type="ECO:0000256" key="1">
    <source>
        <dbReference type="ARBA" id="ARBA00004571"/>
    </source>
</evidence>